<name>A0A7R9GCR7_9CRUS</name>
<proteinExistence type="predicted"/>
<evidence type="ECO:0000313" key="4">
    <source>
        <dbReference type="Proteomes" id="UP000678499"/>
    </source>
</evidence>
<keyword evidence="2" id="KW-0732">Signal</keyword>
<feature type="signal peptide" evidence="2">
    <location>
        <begin position="1"/>
        <end position="20"/>
    </location>
</feature>
<reference evidence="3" key="1">
    <citation type="submission" date="2020-11" db="EMBL/GenBank/DDBJ databases">
        <authorList>
            <person name="Tran Van P."/>
        </authorList>
    </citation>
    <scope>NUCLEOTIDE SEQUENCE</scope>
</reference>
<protein>
    <submittedName>
        <fullName evidence="3">Uncharacterized protein</fullName>
    </submittedName>
</protein>
<evidence type="ECO:0000313" key="3">
    <source>
        <dbReference type="EMBL" id="CAD7276228.1"/>
    </source>
</evidence>
<feature type="compositionally biased region" description="Low complexity" evidence="1">
    <location>
        <begin position="48"/>
        <end position="74"/>
    </location>
</feature>
<dbReference type="PROSITE" id="PS51257">
    <property type="entry name" value="PROKAR_LIPOPROTEIN"/>
    <property type="match status" value="1"/>
</dbReference>
<dbReference type="Proteomes" id="UP000678499">
    <property type="component" value="Unassembled WGS sequence"/>
</dbReference>
<keyword evidence="4" id="KW-1185">Reference proteome</keyword>
<dbReference type="EMBL" id="CAJPEX010000580">
    <property type="protein sequence ID" value="CAG0916380.1"/>
    <property type="molecule type" value="Genomic_DNA"/>
</dbReference>
<evidence type="ECO:0000256" key="1">
    <source>
        <dbReference type="SAM" id="MobiDB-lite"/>
    </source>
</evidence>
<feature type="chain" id="PRO_5036403252" evidence="2">
    <location>
        <begin position="21"/>
        <end position="115"/>
    </location>
</feature>
<accession>A0A7R9GCR7</accession>
<feature type="region of interest" description="Disordered" evidence="1">
    <location>
        <begin position="27"/>
        <end position="79"/>
    </location>
</feature>
<evidence type="ECO:0000256" key="2">
    <source>
        <dbReference type="SAM" id="SignalP"/>
    </source>
</evidence>
<sequence length="115" mass="12271">MNHKQLVALCLVASLTLAACAPMPQTRNTAIESGRSDVLTIGDEKPGSNNKSNNSSCCSSDPKGSSNSSSNKSVNLDDFRENKKSNAGLSIDQLIKITNFLKARGVQFRTKNPSV</sequence>
<dbReference type="AlphaFoldDB" id="A0A7R9GCR7"/>
<gene>
    <name evidence="3" type="ORF">NMOB1V02_LOCUS4000</name>
</gene>
<dbReference type="EMBL" id="OA882617">
    <property type="protein sequence ID" value="CAD7276228.1"/>
    <property type="molecule type" value="Genomic_DNA"/>
</dbReference>
<organism evidence="3">
    <name type="scientific">Notodromas monacha</name>
    <dbReference type="NCBI Taxonomy" id="399045"/>
    <lineage>
        <taxon>Eukaryota</taxon>
        <taxon>Metazoa</taxon>
        <taxon>Ecdysozoa</taxon>
        <taxon>Arthropoda</taxon>
        <taxon>Crustacea</taxon>
        <taxon>Oligostraca</taxon>
        <taxon>Ostracoda</taxon>
        <taxon>Podocopa</taxon>
        <taxon>Podocopida</taxon>
        <taxon>Cypridocopina</taxon>
        <taxon>Cypridoidea</taxon>
        <taxon>Cyprididae</taxon>
        <taxon>Notodromas</taxon>
    </lineage>
</organism>